<dbReference type="Proteomes" id="UP000515703">
    <property type="component" value="Chromosome"/>
</dbReference>
<dbReference type="GO" id="GO:0008202">
    <property type="term" value="P:steroid metabolic process"/>
    <property type="evidence" value="ECO:0007669"/>
    <property type="project" value="TreeGrafter"/>
</dbReference>
<dbReference type="Pfam" id="PF00106">
    <property type="entry name" value="adh_short"/>
    <property type="match status" value="1"/>
</dbReference>
<organism evidence="2 3">
    <name type="scientific">Anaerocolumna chitinilytica</name>
    <dbReference type="NCBI Taxonomy" id="1727145"/>
    <lineage>
        <taxon>Bacteria</taxon>
        <taxon>Bacillati</taxon>
        <taxon>Bacillota</taxon>
        <taxon>Clostridia</taxon>
        <taxon>Lachnospirales</taxon>
        <taxon>Lachnospiraceae</taxon>
        <taxon>Anaerocolumna</taxon>
    </lineage>
</organism>
<dbReference type="KEGG" id="acht:bsdcttw_19770"/>
<dbReference type="SUPFAM" id="SSF51735">
    <property type="entry name" value="NAD(P)-binding Rossmann-fold domains"/>
    <property type="match status" value="1"/>
</dbReference>
<proteinExistence type="inferred from homology"/>
<dbReference type="PANTHER" id="PTHR43313:SF1">
    <property type="entry name" value="3BETA-HYDROXYSTEROID DEHYDROGENASE DHS-16"/>
    <property type="match status" value="1"/>
</dbReference>
<sequence length="276" mass="30942">MKYAVFTGATGGLGTLCVKELSRLANWMVFAGGTKEAELEKLGKLPNIIPVRLDVTKQESVNATLEIIKSYTNKLDAIVNFAGMTSFTSLIEGESVEAIEKLLNVNVVGTARVNRTFFDMLYQGHGRIINCSSESGWMTPQPFAGPYVLSKYAVDAYNDSLRRELIYLGIPVIKIQPGSYETNITQQVYENFDKTISNTKYYKKLLTKMKPLMMMELNQKNDSRRLVKTVIHAMESRHPKLKYRVGTGKLLAMLELLPEGGVDVVYKLIFGKQGHL</sequence>
<dbReference type="InterPro" id="IPR002347">
    <property type="entry name" value="SDR_fam"/>
</dbReference>
<dbReference type="GO" id="GO:0016491">
    <property type="term" value="F:oxidoreductase activity"/>
    <property type="evidence" value="ECO:0007669"/>
    <property type="project" value="TreeGrafter"/>
</dbReference>
<dbReference type="PANTHER" id="PTHR43313">
    <property type="entry name" value="SHORT-CHAIN DEHYDROGENASE/REDUCTASE FAMILY 9C"/>
    <property type="match status" value="1"/>
</dbReference>
<reference evidence="2 3" key="2">
    <citation type="submission" date="2020-08" db="EMBL/GenBank/DDBJ databases">
        <authorList>
            <person name="Ueki A."/>
            <person name="Tonouchi A."/>
        </authorList>
    </citation>
    <scope>NUCLEOTIDE SEQUENCE [LARGE SCALE GENOMIC DNA]</scope>
    <source>
        <strain evidence="2 3">CTTW</strain>
    </source>
</reference>
<accession>A0A7I8DRN3</accession>
<reference evidence="2 3" key="1">
    <citation type="submission" date="2020-08" db="EMBL/GenBank/DDBJ databases">
        <title>Draft genome sequencing of an Anaerocolumna strain isolated from anoxic soil subjected to BSD treatment.</title>
        <authorList>
            <person name="Uek A."/>
            <person name="Tonouchi A."/>
        </authorList>
    </citation>
    <scope>NUCLEOTIDE SEQUENCE [LARGE SCALE GENOMIC DNA]</scope>
    <source>
        <strain evidence="2 3">CTTW</strain>
    </source>
</reference>
<evidence type="ECO:0000256" key="1">
    <source>
        <dbReference type="RuleBase" id="RU000363"/>
    </source>
</evidence>
<dbReference type="PRINTS" id="PR00080">
    <property type="entry name" value="SDRFAMILY"/>
</dbReference>
<gene>
    <name evidence="2" type="ORF">bsdcttw_19770</name>
</gene>
<evidence type="ECO:0000313" key="2">
    <source>
        <dbReference type="EMBL" id="BCJ98936.1"/>
    </source>
</evidence>
<name>A0A7I8DRN3_9FIRM</name>
<dbReference type="EMBL" id="AP023368">
    <property type="protein sequence ID" value="BCJ98936.1"/>
    <property type="molecule type" value="Genomic_DNA"/>
</dbReference>
<comment type="similarity">
    <text evidence="1">Belongs to the short-chain dehydrogenases/reductases (SDR) family.</text>
</comment>
<dbReference type="Gene3D" id="3.40.50.720">
    <property type="entry name" value="NAD(P)-binding Rossmann-like Domain"/>
    <property type="match status" value="1"/>
</dbReference>
<evidence type="ECO:0000313" key="3">
    <source>
        <dbReference type="Proteomes" id="UP000515703"/>
    </source>
</evidence>
<dbReference type="InterPro" id="IPR036291">
    <property type="entry name" value="NAD(P)-bd_dom_sf"/>
</dbReference>
<protein>
    <submittedName>
        <fullName evidence="2">Short-chain dehydrogenase/reductase</fullName>
    </submittedName>
</protein>
<dbReference type="PRINTS" id="PR00081">
    <property type="entry name" value="GDHRDH"/>
</dbReference>
<dbReference type="AlphaFoldDB" id="A0A7I8DRN3"/>
<keyword evidence="3" id="KW-1185">Reference proteome</keyword>